<dbReference type="Gene3D" id="3.40.50.150">
    <property type="entry name" value="Vaccinia Virus protein VP39"/>
    <property type="match status" value="1"/>
</dbReference>
<protein>
    <recommendedName>
        <fullName evidence="4">Methyltransferase type 11 domain-containing protein</fullName>
    </recommendedName>
</protein>
<keyword evidence="1" id="KW-1133">Transmembrane helix</keyword>
<proteinExistence type="predicted"/>
<dbReference type="PANTHER" id="PTHR43861">
    <property type="entry name" value="TRANS-ACONITATE 2-METHYLTRANSFERASE-RELATED"/>
    <property type="match status" value="1"/>
</dbReference>
<reference evidence="2 3" key="1">
    <citation type="journal article" date="2016" name="Nat. Commun.">
        <title>Thousands of microbial genomes shed light on interconnected biogeochemical processes in an aquifer system.</title>
        <authorList>
            <person name="Anantharaman K."/>
            <person name="Brown C.T."/>
            <person name="Hug L.A."/>
            <person name="Sharon I."/>
            <person name="Castelle C.J."/>
            <person name="Probst A.J."/>
            <person name="Thomas B.C."/>
            <person name="Singh A."/>
            <person name="Wilkins M.J."/>
            <person name="Karaoz U."/>
            <person name="Brodie E.L."/>
            <person name="Williams K.H."/>
            <person name="Hubbard S.S."/>
            <person name="Banfield J.F."/>
        </authorList>
    </citation>
    <scope>NUCLEOTIDE SEQUENCE [LARGE SCALE GENOMIC DNA]</scope>
</reference>
<dbReference type="SUPFAM" id="SSF53335">
    <property type="entry name" value="S-adenosyl-L-methionine-dependent methyltransferases"/>
    <property type="match status" value="1"/>
</dbReference>
<dbReference type="CDD" id="cd02440">
    <property type="entry name" value="AdoMet_MTases"/>
    <property type="match status" value="1"/>
</dbReference>
<evidence type="ECO:0008006" key="4">
    <source>
        <dbReference type="Google" id="ProtNLM"/>
    </source>
</evidence>
<name>A0A1F8GX44_9BACT</name>
<dbReference type="Pfam" id="PF13489">
    <property type="entry name" value="Methyltransf_23"/>
    <property type="match status" value="1"/>
</dbReference>
<feature type="transmembrane region" description="Helical" evidence="1">
    <location>
        <begin position="243"/>
        <end position="262"/>
    </location>
</feature>
<evidence type="ECO:0000313" key="2">
    <source>
        <dbReference type="EMBL" id="OGN29974.1"/>
    </source>
</evidence>
<accession>A0A1F8GX44</accession>
<dbReference type="EMBL" id="MGKP01000001">
    <property type="protein sequence ID" value="OGN29974.1"/>
    <property type="molecule type" value="Genomic_DNA"/>
</dbReference>
<gene>
    <name evidence="2" type="ORF">A3A33_01475</name>
</gene>
<keyword evidence="1" id="KW-0812">Transmembrane</keyword>
<keyword evidence="1" id="KW-0472">Membrane</keyword>
<organism evidence="2 3">
    <name type="scientific">Candidatus Yanofskybacteria bacterium RIFCSPLOWO2_01_FULL_49_25</name>
    <dbReference type="NCBI Taxonomy" id="1802701"/>
    <lineage>
        <taxon>Bacteria</taxon>
        <taxon>Candidatus Yanofskyibacteriota</taxon>
    </lineage>
</organism>
<sequence>MVKDECPMFRCTHCGVVFMHPLPTEEFLRILYSREGKYQRHKPSNTTKTAPTRRFQRFLDFIKPHPNIKKILDVGCSSGEFIFFAKQRGYDVWGVEPNEATASVAQQDGLRVFHGLLHQAQFEDASFDFILLADVIEHSRDPRGLFAECVRILKPGGYIVIETPNFDCFWARATLRLSRLFHLPWSPISPPWHLFHGTSLSWKILADEMRLHFRTEWYYPNPGLKNELGSLHLLKRYKQKKSLINACSMFFGFSLYTVVFTIDRLLTPLLKKNFSMTLIFQK</sequence>
<dbReference type="STRING" id="1802701.A3A33_01475"/>
<dbReference type="AlphaFoldDB" id="A0A1F8GX44"/>
<evidence type="ECO:0000313" key="3">
    <source>
        <dbReference type="Proteomes" id="UP000179047"/>
    </source>
</evidence>
<dbReference type="InterPro" id="IPR029063">
    <property type="entry name" value="SAM-dependent_MTases_sf"/>
</dbReference>
<dbReference type="Proteomes" id="UP000179047">
    <property type="component" value="Unassembled WGS sequence"/>
</dbReference>
<evidence type="ECO:0000256" key="1">
    <source>
        <dbReference type="SAM" id="Phobius"/>
    </source>
</evidence>
<comment type="caution">
    <text evidence="2">The sequence shown here is derived from an EMBL/GenBank/DDBJ whole genome shotgun (WGS) entry which is preliminary data.</text>
</comment>
<dbReference type="PANTHER" id="PTHR43861:SF6">
    <property type="entry name" value="METHYLTRANSFERASE TYPE 11"/>
    <property type="match status" value="1"/>
</dbReference>